<dbReference type="AlphaFoldDB" id="A0A2P5E1U0"/>
<protein>
    <submittedName>
        <fullName evidence="1">Uncharacterized protein</fullName>
    </submittedName>
</protein>
<evidence type="ECO:0000313" key="1">
    <source>
        <dbReference type="EMBL" id="PON79514.1"/>
    </source>
</evidence>
<reference evidence="2" key="1">
    <citation type="submission" date="2016-06" db="EMBL/GenBank/DDBJ databases">
        <title>Parallel loss of symbiosis genes in relatives of nitrogen-fixing non-legume Parasponia.</title>
        <authorList>
            <person name="Van Velzen R."/>
            <person name="Holmer R."/>
            <person name="Bu F."/>
            <person name="Rutten L."/>
            <person name="Van Zeijl A."/>
            <person name="Liu W."/>
            <person name="Santuari L."/>
            <person name="Cao Q."/>
            <person name="Sharma T."/>
            <person name="Shen D."/>
            <person name="Roswanjaya Y."/>
            <person name="Wardhani T."/>
            <person name="Kalhor M.S."/>
            <person name="Jansen J."/>
            <person name="Van den Hoogen J."/>
            <person name="Gungor B."/>
            <person name="Hartog M."/>
            <person name="Hontelez J."/>
            <person name="Verver J."/>
            <person name="Yang W.-C."/>
            <person name="Schijlen E."/>
            <person name="Repin R."/>
            <person name="Schilthuizen M."/>
            <person name="Schranz E."/>
            <person name="Heidstra R."/>
            <person name="Miyata K."/>
            <person name="Fedorova E."/>
            <person name="Kohlen W."/>
            <person name="Bisseling T."/>
            <person name="Smit S."/>
            <person name="Geurts R."/>
        </authorList>
    </citation>
    <scope>NUCLEOTIDE SEQUENCE [LARGE SCALE GENOMIC DNA]</scope>
    <source>
        <strain evidence="2">cv. WU1-14</strain>
    </source>
</reference>
<gene>
    <name evidence="1" type="ORF">PanWU01x14_012490</name>
</gene>
<evidence type="ECO:0000313" key="2">
    <source>
        <dbReference type="Proteomes" id="UP000237105"/>
    </source>
</evidence>
<feature type="non-terminal residue" evidence="1">
    <location>
        <position position="1"/>
    </location>
</feature>
<proteinExistence type="predicted"/>
<keyword evidence="2" id="KW-1185">Reference proteome</keyword>
<dbReference type="EMBL" id="JXTB01000004">
    <property type="protein sequence ID" value="PON79514.1"/>
    <property type="molecule type" value="Genomic_DNA"/>
</dbReference>
<sequence length="75" mass="8888">ELRFPPDFTNSPSSKFFLKYTLVFIKEAPLCFQFNPWHENLHKPTQIRNQINFLAKLINFLQSHPYGYSNSLVVD</sequence>
<dbReference type="Proteomes" id="UP000237105">
    <property type="component" value="Unassembled WGS sequence"/>
</dbReference>
<organism evidence="1 2">
    <name type="scientific">Parasponia andersonii</name>
    <name type="common">Sponia andersonii</name>
    <dbReference type="NCBI Taxonomy" id="3476"/>
    <lineage>
        <taxon>Eukaryota</taxon>
        <taxon>Viridiplantae</taxon>
        <taxon>Streptophyta</taxon>
        <taxon>Embryophyta</taxon>
        <taxon>Tracheophyta</taxon>
        <taxon>Spermatophyta</taxon>
        <taxon>Magnoliopsida</taxon>
        <taxon>eudicotyledons</taxon>
        <taxon>Gunneridae</taxon>
        <taxon>Pentapetalae</taxon>
        <taxon>rosids</taxon>
        <taxon>fabids</taxon>
        <taxon>Rosales</taxon>
        <taxon>Cannabaceae</taxon>
        <taxon>Parasponia</taxon>
    </lineage>
</organism>
<name>A0A2P5E1U0_PARAD</name>
<accession>A0A2P5E1U0</accession>
<comment type="caution">
    <text evidence="1">The sequence shown here is derived from an EMBL/GenBank/DDBJ whole genome shotgun (WGS) entry which is preliminary data.</text>
</comment>